<sequence length="269" mass="30186">MSTVFENVAPIGSWVDAVDKETNRQANEKTITEVIVDPVTGNRRVVTQTIRTIVERIPKQVADRKRWKKFGQCARDSVGPQAGITMMGDTIDIEFIRTVTGEQRHDEVEDKKEGGASGVTAKCHRCMTAGHWSKDCPYRNMAGEDKEENDRSHPLRGTVTAGKYVAPGRSGDGGSRGPSNLNEKRSDEFTVRVTNLPEDIPELDDMLRKMFNTIGRIDRFFLAKDKITGLHKGFAFITYTCREDAEKAISRFNNQPLDHLIIKVEFAKA</sequence>
<organism evidence="1 2">
    <name type="scientific">Rhabditophanes sp. KR3021</name>
    <dbReference type="NCBI Taxonomy" id="114890"/>
    <lineage>
        <taxon>Eukaryota</taxon>
        <taxon>Metazoa</taxon>
        <taxon>Ecdysozoa</taxon>
        <taxon>Nematoda</taxon>
        <taxon>Chromadorea</taxon>
        <taxon>Rhabditida</taxon>
        <taxon>Tylenchina</taxon>
        <taxon>Panagrolaimomorpha</taxon>
        <taxon>Strongyloidoidea</taxon>
        <taxon>Alloionematidae</taxon>
        <taxon>Rhabditophanes</taxon>
    </lineage>
</organism>
<evidence type="ECO:0000313" key="1">
    <source>
        <dbReference type="Proteomes" id="UP000095286"/>
    </source>
</evidence>
<reference evidence="2" key="1">
    <citation type="submission" date="2016-11" db="UniProtKB">
        <authorList>
            <consortium name="WormBaseParasite"/>
        </authorList>
    </citation>
    <scope>IDENTIFICATION</scope>
    <source>
        <strain evidence="2">KR3021</strain>
    </source>
</reference>
<dbReference type="Proteomes" id="UP000095286">
    <property type="component" value="Unplaced"/>
</dbReference>
<dbReference type="WBParaSite" id="RSKR_0001054700.1">
    <property type="protein sequence ID" value="RSKR_0001054700.1"/>
    <property type="gene ID" value="RSKR_0001054700"/>
</dbReference>
<protein>
    <submittedName>
        <fullName evidence="2">Eukaryotic translation initiation factor 3 subunit G</fullName>
    </submittedName>
</protein>
<accession>A0AC35UEF3</accession>
<proteinExistence type="predicted"/>
<evidence type="ECO:0000313" key="2">
    <source>
        <dbReference type="WBParaSite" id="RSKR_0001054700.1"/>
    </source>
</evidence>
<name>A0AC35UEF3_9BILA</name>